<accession>C1LQ65</accession>
<dbReference type="AlphaFoldDB" id="C1LQ65"/>
<evidence type="ECO:0000313" key="1">
    <source>
        <dbReference type="EMBL" id="CAX76843.1"/>
    </source>
</evidence>
<name>C1LQ65_SCHJA</name>
<reference evidence="1" key="2">
    <citation type="submission" date="2009-03" db="EMBL/GenBank/DDBJ databases">
        <authorList>
            <person name="Gang L."/>
        </authorList>
    </citation>
    <scope>NUCLEOTIDE SEQUENCE</scope>
    <source>
        <strain evidence="1">Anhui</strain>
    </source>
</reference>
<organism evidence="1">
    <name type="scientific">Schistosoma japonicum</name>
    <name type="common">Blood fluke</name>
    <dbReference type="NCBI Taxonomy" id="6182"/>
    <lineage>
        <taxon>Eukaryota</taxon>
        <taxon>Metazoa</taxon>
        <taxon>Spiralia</taxon>
        <taxon>Lophotrochozoa</taxon>
        <taxon>Platyhelminthes</taxon>
        <taxon>Trematoda</taxon>
        <taxon>Digenea</taxon>
        <taxon>Strigeidida</taxon>
        <taxon>Schistosomatoidea</taxon>
        <taxon>Schistosomatidae</taxon>
        <taxon>Schistosoma</taxon>
    </lineage>
</organism>
<protein>
    <submittedName>
        <fullName evidence="1">Hypotheticial protein</fullName>
    </submittedName>
</protein>
<dbReference type="EMBL" id="FN321117">
    <property type="protein sequence ID" value="CAX76843.1"/>
    <property type="molecule type" value="mRNA"/>
</dbReference>
<proteinExistence type="evidence at transcript level"/>
<sequence length="39" mass="4191">MLGRAGFRGVLSVVTELKLFVPQLRSSLLAIQIGNFSAT</sequence>
<reference evidence="1" key="1">
    <citation type="journal article" date="2009" name="Nature">
        <title>The Schistosoma japonicum genome reveals features of host-parasite interplay.</title>
        <authorList>
            <person name="Liu F."/>
            <person name="Zhou Y."/>
            <person name="Wang Z.Q."/>
            <person name="Lu G."/>
            <person name="Zheng H."/>
            <person name="Brindley P.J."/>
            <person name="McManus D.P."/>
            <person name="Blair D."/>
            <person name="Zhang Q.H."/>
            <person name="Zhong Y."/>
            <person name="Wang S."/>
            <person name="Han Z.G."/>
            <person name="Chen Z."/>
        </authorList>
    </citation>
    <scope>NUCLEOTIDE SEQUENCE</scope>
    <source>
        <strain evidence="1">Anhui</strain>
    </source>
</reference>